<proteinExistence type="predicted"/>
<sequence>MARDGAGLAQSWFRWCANGDVSSEIALDGLEGVARVPDHLPQRHVTVCVDYHQAWLGTAICMLIAAMKTCNEIDGNGRLRTQLDRAMSRMNIGVELRSVRDGCDLASRSRH</sequence>
<dbReference type="AlphaFoldDB" id="A0A853DT04"/>
<evidence type="ECO:0000313" key="2">
    <source>
        <dbReference type="Proteomes" id="UP000521075"/>
    </source>
</evidence>
<name>A0A853DT04_9MICO</name>
<dbReference type="EMBL" id="JACCHJ010000001">
    <property type="protein sequence ID" value="NYK09511.1"/>
    <property type="molecule type" value="Genomic_DNA"/>
</dbReference>
<evidence type="ECO:0000313" key="1">
    <source>
        <dbReference type="EMBL" id="NYK09511.1"/>
    </source>
</evidence>
<comment type="caution">
    <text evidence="1">The sequence shown here is derived from an EMBL/GenBank/DDBJ whole genome shotgun (WGS) entry which is preliminary data.</text>
</comment>
<protein>
    <submittedName>
        <fullName evidence="1">Uncharacterized protein</fullName>
    </submittedName>
</protein>
<accession>A0A853DT04</accession>
<dbReference type="Proteomes" id="UP000521075">
    <property type="component" value="Unassembled WGS sequence"/>
</dbReference>
<keyword evidence="2" id="KW-1185">Reference proteome</keyword>
<reference evidence="1 2" key="1">
    <citation type="submission" date="2020-07" db="EMBL/GenBank/DDBJ databases">
        <title>Sequencing the genomes of 1000 actinobacteria strains.</title>
        <authorList>
            <person name="Klenk H.-P."/>
        </authorList>
    </citation>
    <scope>NUCLEOTIDE SEQUENCE [LARGE SCALE GENOMIC DNA]</scope>
    <source>
        <strain evidence="1 2">DSM 15166</strain>
    </source>
</reference>
<gene>
    <name evidence="1" type="ORF">HNR14_001392</name>
</gene>
<organism evidence="1 2">
    <name type="scientific">Leifsonia naganoensis</name>
    <dbReference type="NCBI Taxonomy" id="150025"/>
    <lineage>
        <taxon>Bacteria</taxon>
        <taxon>Bacillati</taxon>
        <taxon>Actinomycetota</taxon>
        <taxon>Actinomycetes</taxon>
        <taxon>Micrococcales</taxon>
        <taxon>Microbacteriaceae</taxon>
        <taxon>Leifsonia</taxon>
    </lineage>
</organism>